<sequence length="466" mass="54037">MSNCPITVKEYFLEFLKVDDTSGLWLFNVLQVILKSLNLIINDVRGQGYDNGSNMKGKHQSVQKRLLEINPRAFYMPCACHSLNLTICDMAHSCVKAVSFLGVVQRIYSVFSNSTKRWKKFQDYVDGLTLKKLSTTRWESRIDSIKAIRYQAPQIRESLLELQESSDDVKTKSEAESLVNELENFEFLLGMTIWHDILFNINMISKLLQSKDMCIDVAIVQLKGLISYFEKYRENGFTNAMIFAKSTALDMEIESIFVKKRQYRREKLFDESAHEDITQSPEESFRVNYFIVVVDVDIASLKSRFEQSKTYENIFGFLFDLNKLTSLDDDKLKECCVNLETALEYNSFSDVDSNDLFYELKVLQVVLLRETKTAIKILDFVKTFDCYPNVSIAYRILLTISVTVASAEKSFSKLKMLKSYLRSTTSQERLNGLTLLCIEKDMLEKIEFENIIDDFASQNARRRHFQ</sequence>
<comment type="caution">
    <text evidence="2">The sequence shown here is derived from an EMBL/GenBank/DDBJ whole genome shotgun (WGS) entry which is preliminary data.</text>
</comment>
<evidence type="ECO:0000259" key="1">
    <source>
        <dbReference type="Pfam" id="PF05699"/>
    </source>
</evidence>
<evidence type="ECO:0000313" key="3">
    <source>
        <dbReference type="Proteomes" id="UP001281410"/>
    </source>
</evidence>
<dbReference type="PANTHER" id="PTHR45749">
    <property type="match status" value="1"/>
</dbReference>
<dbReference type="Pfam" id="PF05699">
    <property type="entry name" value="Dimer_Tnp_hAT"/>
    <property type="match status" value="1"/>
</dbReference>
<organism evidence="2 3">
    <name type="scientific">Dipteronia sinensis</name>
    <dbReference type="NCBI Taxonomy" id="43782"/>
    <lineage>
        <taxon>Eukaryota</taxon>
        <taxon>Viridiplantae</taxon>
        <taxon>Streptophyta</taxon>
        <taxon>Embryophyta</taxon>
        <taxon>Tracheophyta</taxon>
        <taxon>Spermatophyta</taxon>
        <taxon>Magnoliopsida</taxon>
        <taxon>eudicotyledons</taxon>
        <taxon>Gunneridae</taxon>
        <taxon>Pentapetalae</taxon>
        <taxon>rosids</taxon>
        <taxon>malvids</taxon>
        <taxon>Sapindales</taxon>
        <taxon>Sapindaceae</taxon>
        <taxon>Hippocastanoideae</taxon>
        <taxon>Acereae</taxon>
        <taxon>Dipteronia</taxon>
    </lineage>
</organism>
<gene>
    <name evidence="2" type="ORF">Dsin_006099</name>
</gene>
<keyword evidence="3" id="KW-1185">Reference proteome</keyword>
<dbReference type="InterPro" id="IPR012337">
    <property type="entry name" value="RNaseH-like_sf"/>
</dbReference>
<dbReference type="GO" id="GO:0046983">
    <property type="term" value="F:protein dimerization activity"/>
    <property type="evidence" value="ECO:0007669"/>
    <property type="project" value="InterPro"/>
</dbReference>
<proteinExistence type="predicted"/>
<dbReference type="Proteomes" id="UP001281410">
    <property type="component" value="Unassembled WGS sequence"/>
</dbReference>
<protein>
    <recommendedName>
        <fullName evidence="1">HAT C-terminal dimerisation domain-containing protein</fullName>
    </recommendedName>
</protein>
<reference evidence="2" key="1">
    <citation type="journal article" date="2023" name="Plant J.">
        <title>Genome sequences and population genomics provide insights into the demographic history, inbreeding, and mutation load of two 'living fossil' tree species of Dipteronia.</title>
        <authorList>
            <person name="Feng Y."/>
            <person name="Comes H.P."/>
            <person name="Chen J."/>
            <person name="Zhu S."/>
            <person name="Lu R."/>
            <person name="Zhang X."/>
            <person name="Li P."/>
            <person name="Qiu J."/>
            <person name="Olsen K.M."/>
            <person name="Qiu Y."/>
        </authorList>
    </citation>
    <scope>NUCLEOTIDE SEQUENCE</scope>
    <source>
        <strain evidence="2">NBL</strain>
    </source>
</reference>
<feature type="domain" description="HAT C-terminal dimerisation" evidence="1">
    <location>
        <begin position="367"/>
        <end position="442"/>
    </location>
</feature>
<accession>A0AAE0EFU6</accession>
<dbReference type="AlphaFoldDB" id="A0AAE0EFU6"/>
<dbReference type="InterPro" id="IPR008906">
    <property type="entry name" value="HATC_C_dom"/>
</dbReference>
<dbReference type="PANTHER" id="PTHR45749:SF35">
    <property type="entry name" value="AC-LIKE TRANSPOSASE-RELATED"/>
    <property type="match status" value="1"/>
</dbReference>
<evidence type="ECO:0000313" key="2">
    <source>
        <dbReference type="EMBL" id="KAK3226237.1"/>
    </source>
</evidence>
<dbReference type="EMBL" id="JANJYJ010000002">
    <property type="protein sequence ID" value="KAK3226237.1"/>
    <property type="molecule type" value="Genomic_DNA"/>
</dbReference>
<dbReference type="SUPFAM" id="SSF53098">
    <property type="entry name" value="Ribonuclease H-like"/>
    <property type="match status" value="1"/>
</dbReference>
<name>A0AAE0EFU6_9ROSI</name>